<dbReference type="Proteomes" id="UP000266861">
    <property type="component" value="Unassembled WGS sequence"/>
</dbReference>
<dbReference type="AlphaFoldDB" id="A0A397G4B2"/>
<dbReference type="OrthoDB" id="2307202at2759"/>
<gene>
    <name evidence="1" type="ORF">Glove_648g11</name>
</gene>
<reference evidence="1 2" key="1">
    <citation type="submission" date="2018-08" db="EMBL/GenBank/DDBJ databases">
        <title>Genome and evolution of the arbuscular mycorrhizal fungus Diversispora epigaea (formerly Glomus versiforme) and its bacterial endosymbionts.</title>
        <authorList>
            <person name="Sun X."/>
            <person name="Fei Z."/>
            <person name="Harrison M."/>
        </authorList>
    </citation>
    <scope>NUCLEOTIDE SEQUENCE [LARGE SCALE GENOMIC DNA]</scope>
    <source>
        <strain evidence="1 2">IT104</strain>
    </source>
</reference>
<dbReference type="EMBL" id="PQFF01000536">
    <property type="protein sequence ID" value="RHZ45805.1"/>
    <property type="molecule type" value="Genomic_DNA"/>
</dbReference>
<sequence>MCHGHAGTIVVVKIAGTDEIVAGYNPLAWDNSINNTCIETDDSLIFLSKNRNIQDSILSRVIDSSGALYYQDSEDQNSYGPCFGHNEFMMESYVSDFAQGNECWCYYDTRYVNPCYEKPFRTAK</sequence>
<proteinExistence type="predicted"/>
<keyword evidence="2" id="KW-1185">Reference proteome</keyword>
<protein>
    <recommendedName>
        <fullName evidence="3">TLDc domain-containing protein</fullName>
    </recommendedName>
</protein>
<evidence type="ECO:0008006" key="3">
    <source>
        <dbReference type="Google" id="ProtNLM"/>
    </source>
</evidence>
<organism evidence="1 2">
    <name type="scientific">Diversispora epigaea</name>
    <dbReference type="NCBI Taxonomy" id="1348612"/>
    <lineage>
        <taxon>Eukaryota</taxon>
        <taxon>Fungi</taxon>
        <taxon>Fungi incertae sedis</taxon>
        <taxon>Mucoromycota</taxon>
        <taxon>Glomeromycotina</taxon>
        <taxon>Glomeromycetes</taxon>
        <taxon>Diversisporales</taxon>
        <taxon>Diversisporaceae</taxon>
        <taxon>Diversispora</taxon>
    </lineage>
</organism>
<accession>A0A397G4B2</accession>
<name>A0A397G4B2_9GLOM</name>
<comment type="caution">
    <text evidence="1">The sequence shown here is derived from an EMBL/GenBank/DDBJ whole genome shotgun (WGS) entry which is preliminary data.</text>
</comment>
<evidence type="ECO:0000313" key="2">
    <source>
        <dbReference type="Proteomes" id="UP000266861"/>
    </source>
</evidence>
<evidence type="ECO:0000313" key="1">
    <source>
        <dbReference type="EMBL" id="RHZ45805.1"/>
    </source>
</evidence>